<evidence type="ECO:0000313" key="1">
    <source>
        <dbReference type="EMBL" id="MDX6183598.1"/>
    </source>
</evidence>
<dbReference type="GO" id="GO:0016874">
    <property type="term" value="F:ligase activity"/>
    <property type="evidence" value="ECO:0007669"/>
    <property type="project" value="UniProtKB-KW"/>
</dbReference>
<organism evidence="2 3">
    <name type="scientific">Flavobacterium flavipigmentatum</name>
    <dbReference type="NCBI Taxonomy" id="2893884"/>
    <lineage>
        <taxon>Bacteria</taxon>
        <taxon>Pseudomonadati</taxon>
        <taxon>Bacteroidota</taxon>
        <taxon>Flavobacteriia</taxon>
        <taxon>Flavobacteriales</taxon>
        <taxon>Flavobacteriaceae</taxon>
        <taxon>Flavobacterium</taxon>
    </lineage>
</organism>
<dbReference type="AlphaFoldDB" id="A0AAJ2W2A9"/>
<dbReference type="SUPFAM" id="SSF55144">
    <property type="entry name" value="LigT-like"/>
    <property type="match status" value="1"/>
</dbReference>
<gene>
    <name evidence="1" type="ORF">SGQ18_15650</name>
    <name evidence="2" type="ORF">SGQ44_15405</name>
</gene>
<comment type="caution">
    <text evidence="2">The sequence shown here is derived from an EMBL/GenBank/DDBJ whole genome shotgun (WGS) entry which is preliminary data.</text>
</comment>
<protein>
    <submittedName>
        <fullName evidence="2">2'-5' RNA ligase family protein</fullName>
    </submittedName>
</protein>
<dbReference type="InterPro" id="IPR009097">
    <property type="entry name" value="Cyclic_Pdiesterase"/>
</dbReference>
<accession>A0AAJ2W2A9</accession>
<dbReference type="Gene3D" id="3.90.1140.10">
    <property type="entry name" value="Cyclic phosphodiesterase"/>
    <property type="match status" value="1"/>
</dbReference>
<evidence type="ECO:0000313" key="2">
    <source>
        <dbReference type="EMBL" id="MDX6187150.1"/>
    </source>
</evidence>
<dbReference type="EMBL" id="JAWXVH010000010">
    <property type="protein sequence ID" value="MDX6187150.1"/>
    <property type="molecule type" value="Genomic_DNA"/>
</dbReference>
<sequence>MEKKFSVAIYPSEAIIQTIKVMKELLSKKIGWYNSKNATPHITICEFTLTETEVAKIRTKLGRVCDSFSPFQVDLDHFGTYDNGTFFIAPKDDSKEKLKFVMKKTQETLRLSNLKKSTDPHISIGRKLTPESIKIASHLFTTIDINFLCDSIVLRELDPVKKQFFVTDTFTFNSNPQPEFVQGSLF</sequence>
<reference evidence="2 4" key="1">
    <citation type="submission" date="2023-11" db="EMBL/GenBank/DDBJ databases">
        <title>Unpublished Manusciprt.</title>
        <authorList>
            <person name="Saticioglu I.B."/>
            <person name="Ay H."/>
            <person name="Ajmi N."/>
            <person name="Altun S."/>
            <person name="Duman M."/>
        </authorList>
    </citation>
    <scope>NUCLEOTIDE SEQUENCE</scope>
    <source>
        <strain evidence="1 4">Fl-33</strain>
        <strain evidence="2">Fl-77</strain>
    </source>
</reference>
<keyword evidence="4" id="KW-1185">Reference proteome</keyword>
<evidence type="ECO:0000313" key="3">
    <source>
        <dbReference type="Proteomes" id="UP001270053"/>
    </source>
</evidence>
<dbReference type="Proteomes" id="UP001270053">
    <property type="component" value="Unassembled WGS sequence"/>
</dbReference>
<evidence type="ECO:0000313" key="4">
    <source>
        <dbReference type="Proteomes" id="UP001278738"/>
    </source>
</evidence>
<dbReference type="Proteomes" id="UP001278738">
    <property type="component" value="Unassembled WGS sequence"/>
</dbReference>
<keyword evidence="2" id="KW-0436">Ligase</keyword>
<dbReference type="RefSeq" id="WP_229974186.1">
    <property type="nucleotide sequence ID" value="NZ_CP087133.1"/>
</dbReference>
<name>A0AAJ2W2A9_9FLAO</name>
<dbReference type="EMBL" id="JAWXVG010000009">
    <property type="protein sequence ID" value="MDX6183598.1"/>
    <property type="molecule type" value="Genomic_DNA"/>
</dbReference>
<dbReference type="Pfam" id="PF13563">
    <property type="entry name" value="2_5_RNA_ligase2"/>
    <property type="match status" value="1"/>
</dbReference>
<proteinExistence type="predicted"/>